<name>A0AAX1PMC3_AERSA</name>
<proteinExistence type="predicted"/>
<dbReference type="EMBL" id="QLLM01000003">
    <property type="protein sequence ID" value="RAJ07370.1"/>
    <property type="molecule type" value="Genomic_DNA"/>
</dbReference>
<accession>A0AAX1PMC3</accession>
<protein>
    <recommendedName>
        <fullName evidence="3">Transposase</fullName>
    </recommendedName>
</protein>
<dbReference type="Proteomes" id="UP000249422">
    <property type="component" value="Unassembled WGS sequence"/>
</dbReference>
<organism evidence="1 2">
    <name type="scientific">Aeromonas salmonicida</name>
    <dbReference type="NCBI Taxonomy" id="645"/>
    <lineage>
        <taxon>Bacteria</taxon>
        <taxon>Pseudomonadati</taxon>
        <taxon>Pseudomonadota</taxon>
        <taxon>Gammaproteobacteria</taxon>
        <taxon>Aeromonadales</taxon>
        <taxon>Aeromonadaceae</taxon>
        <taxon>Aeromonas</taxon>
    </lineage>
</organism>
<evidence type="ECO:0008006" key="3">
    <source>
        <dbReference type="Google" id="ProtNLM"/>
    </source>
</evidence>
<evidence type="ECO:0000313" key="2">
    <source>
        <dbReference type="Proteomes" id="UP000249422"/>
    </source>
</evidence>
<sequence>MSVAELARQEGISKTVLYSWLKQAKATGAPVPGHNKQPDEWSAGAKFATVLETATLSEAELAEYCRRRGLYVEQIKAWQAACV</sequence>
<comment type="caution">
    <text evidence="1">The sequence shown here is derived from an EMBL/GenBank/DDBJ whole genome shotgun (WGS) entry which is preliminary data.</text>
</comment>
<dbReference type="AlphaFoldDB" id="A0AAX1PMC3"/>
<evidence type="ECO:0000313" key="1">
    <source>
        <dbReference type="EMBL" id="RAJ07370.1"/>
    </source>
</evidence>
<gene>
    <name evidence="1" type="ORF">DEU50_103241</name>
</gene>
<reference evidence="1 2" key="1">
    <citation type="submission" date="2018-06" db="EMBL/GenBank/DDBJ databases">
        <title>Freshwater and sediment microbial communities from various areas in North America, analyzing microbe dynamics in response to fracking.</title>
        <authorList>
            <person name="Lamendella R."/>
        </authorList>
    </citation>
    <scope>NUCLEOTIDE SEQUENCE [LARGE SCALE GENOMIC DNA]</scope>
    <source>
        <strain evidence="1 2">17</strain>
    </source>
</reference>